<dbReference type="InterPro" id="IPR022966">
    <property type="entry name" value="RNase_II/R_CS"/>
</dbReference>
<feature type="domain" description="RNB" evidence="3">
    <location>
        <begin position="289"/>
        <end position="641"/>
    </location>
</feature>
<dbReference type="VEuPathDB" id="TriTrypDB:TcIL3000.11.8840"/>
<feature type="region of interest" description="Disordered" evidence="2">
    <location>
        <begin position="761"/>
        <end position="806"/>
    </location>
</feature>
<reference evidence="4" key="1">
    <citation type="journal article" date="2012" name="Proc. Natl. Acad. Sci. U.S.A.">
        <title>Antigenic diversity is generated by distinct evolutionary mechanisms in African trypanosome species.</title>
        <authorList>
            <person name="Jackson A.P."/>
            <person name="Berry A."/>
            <person name="Aslett M."/>
            <person name="Allison H.C."/>
            <person name="Burton P."/>
            <person name="Vavrova-Anderson J."/>
            <person name="Brown R."/>
            <person name="Browne H."/>
            <person name="Corton N."/>
            <person name="Hauser H."/>
            <person name="Gamble J."/>
            <person name="Gilderthorp R."/>
            <person name="Marcello L."/>
            <person name="McQuillan J."/>
            <person name="Otto T.D."/>
            <person name="Quail M.A."/>
            <person name="Sanders M.J."/>
            <person name="van Tonder A."/>
            <person name="Ginger M.L."/>
            <person name="Field M.C."/>
            <person name="Barry J.D."/>
            <person name="Hertz-Fowler C."/>
            <person name="Berriman M."/>
        </authorList>
    </citation>
    <scope>NUCLEOTIDE SEQUENCE</scope>
    <source>
        <strain evidence="4">IL3000</strain>
    </source>
</reference>
<evidence type="ECO:0000256" key="1">
    <source>
        <dbReference type="RuleBase" id="RU003901"/>
    </source>
</evidence>
<evidence type="ECO:0000256" key="2">
    <source>
        <dbReference type="SAM" id="MobiDB-lite"/>
    </source>
</evidence>
<gene>
    <name evidence="4" type="ORF">TCIL3000_11_8840</name>
</gene>
<dbReference type="InterPro" id="IPR001900">
    <property type="entry name" value="RNase_II/R"/>
</dbReference>
<name>G0V1A6_TRYCI</name>
<dbReference type="PROSITE" id="PS01175">
    <property type="entry name" value="RIBONUCLEASE_II"/>
    <property type="match status" value="1"/>
</dbReference>
<organism evidence="4">
    <name type="scientific">Trypanosoma congolense (strain IL3000)</name>
    <dbReference type="NCBI Taxonomy" id="1068625"/>
    <lineage>
        <taxon>Eukaryota</taxon>
        <taxon>Discoba</taxon>
        <taxon>Euglenozoa</taxon>
        <taxon>Kinetoplastea</taxon>
        <taxon>Metakinetoplastina</taxon>
        <taxon>Trypanosomatida</taxon>
        <taxon>Trypanosomatidae</taxon>
        <taxon>Trypanosoma</taxon>
        <taxon>Nannomonas</taxon>
    </lineage>
</organism>
<evidence type="ECO:0000259" key="3">
    <source>
        <dbReference type="SMART" id="SM00955"/>
    </source>
</evidence>
<comment type="similarity">
    <text evidence="1">Belongs to the RNR ribonuclease family.</text>
</comment>
<dbReference type="SMART" id="SM00955">
    <property type="entry name" value="RNB"/>
    <property type="match status" value="1"/>
</dbReference>
<dbReference type="Pfam" id="PF00773">
    <property type="entry name" value="RNB"/>
    <property type="match status" value="1"/>
</dbReference>
<proteinExistence type="inferred from homology"/>
<dbReference type="PANTHER" id="PTHR23355">
    <property type="entry name" value="RIBONUCLEASE"/>
    <property type="match status" value="1"/>
</dbReference>
<dbReference type="PANTHER" id="PTHR23355:SF9">
    <property type="entry name" value="DIS3-LIKE EXONUCLEASE 2"/>
    <property type="match status" value="1"/>
</dbReference>
<protein>
    <submittedName>
        <fullName evidence="4">Uncharacterized protein TCIL3000_11_8840</fullName>
    </submittedName>
</protein>
<accession>G0V1A6</accession>
<dbReference type="EMBL" id="HE575324">
    <property type="protein sequence ID" value="CCC95427.1"/>
    <property type="molecule type" value="Genomic_DNA"/>
</dbReference>
<dbReference type="GO" id="GO:0006402">
    <property type="term" value="P:mRNA catabolic process"/>
    <property type="evidence" value="ECO:0007669"/>
    <property type="project" value="TreeGrafter"/>
</dbReference>
<dbReference type="AlphaFoldDB" id="G0V1A6"/>
<dbReference type="InterPro" id="IPR050180">
    <property type="entry name" value="RNR_Ribonuclease"/>
</dbReference>
<sequence>MFDQVDQFKSQYGKKVREGTVVIGRLHVYSRYVSGLAFVRSKALPRDVILKGNKNFERTLNNDIVAVELLPETEWEEEKCKEDAGDQGYDDCDTEVDLNNLPDGRPIKRWVRDSREDGGRNLEVHLAKAMGAPAEYRWGNKRPSGRVVKVIQRKQALTVVARLADGALGPREPIQDNRYYRFKVYNELFPHIAVYGRDIPSCLYEAIDKQMYILQLSTQPNGDFVWKDDRFPLAKVTRVVGSVESVESNTYAICTAHDIPMCDFSEEAYACVPDTFVIPDAEEMKRTHRRDLRSEEFVCSIDPSTARDLDDALSITALPGGYRVGVHIADVSHFVQPGSALDEEARTRATSVYLVDRVIPMLPRRLSEDYCSLHPGSDKLAFSAIFQFDHHANLKGEWFGKSLIRNRCRLSYDDAQRIIDGDDAVLDTLDYGDARDAQELVSLKARTATSVRTLFELATKLRSASIKRGRVTISSAKISFHFEDAMNATHPIGFDIKRQIEANWLVEEFMLLANARVAEKIIEYSPDQGLLRTHPSPPQRTFVALKRILSRAGIDLTGRSSHAYQQVTDKICDHPLRDELSALMKYGLTLAKYVANGDTGLGTTSRRHFALALEWYTHFTSPIRRYADIIVHRQLLCALEIESIVKGSRGSRAHPVEPGSVEVSDLQTRPFFTPTVEMMNIVEECNAKKLLARNVSDASSALFLCQYYKSLRALWGSTSGGKPFIPRVEVTVLRTISNKLFTLYVKELAVEVEINTQSKSQRFLQVDPDSEGGQTNGEDEAKSPQQQAQPNDPANAEGRTAKSQGNDNLSVIWANHPETGENVVEVIEPLAGLTAILTIKRVRGYEEPDLIVDPPWERHEERMAIPTSIV</sequence>
<dbReference type="GO" id="GO:0000932">
    <property type="term" value="C:P-body"/>
    <property type="evidence" value="ECO:0007669"/>
    <property type="project" value="TreeGrafter"/>
</dbReference>
<evidence type="ECO:0000313" key="4">
    <source>
        <dbReference type="EMBL" id="CCC95427.1"/>
    </source>
</evidence>
<dbReference type="SUPFAM" id="SSF50249">
    <property type="entry name" value="Nucleic acid-binding proteins"/>
    <property type="match status" value="2"/>
</dbReference>
<feature type="compositionally biased region" description="Low complexity" evidence="2">
    <location>
        <begin position="784"/>
        <end position="796"/>
    </location>
</feature>
<dbReference type="GO" id="GO:0000175">
    <property type="term" value="F:3'-5'-RNA exonuclease activity"/>
    <property type="evidence" value="ECO:0007669"/>
    <property type="project" value="TreeGrafter"/>
</dbReference>
<dbReference type="Gene3D" id="2.40.50.690">
    <property type="match status" value="1"/>
</dbReference>
<dbReference type="GO" id="GO:0003723">
    <property type="term" value="F:RNA binding"/>
    <property type="evidence" value="ECO:0007669"/>
    <property type="project" value="InterPro"/>
</dbReference>
<dbReference type="InterPro" id="IPR012340">
    <property type="entry name" value="NA-bd_OB-fold"/>
</dbReference>